<evidence type="ECO:0000313" key="12">
    <source>
        <dbReference type="Proteomes" id="UP000014541"/>
    </source>
</evidence>
<evidence type="ECO:0000256" key="4">
    <source>
        <dbReference type="ARBA" id="ARBA00018052"/>
    </source>
</evidence>
<dbReference type="EMBL" id="ATFF01000006">
    <property type="protein sequence ID" value="EPF31103.1"/>
    <property type="molecule type" value="Genomic_DNA"/>
</dbReference>
<comment type="function">
    <text evidence="9">Involved in the synthesis of meso-diaminopimelate (m-DAP or DL-DAP), required for both lysine and peptidoglycan biosynthesis. Catalyzes the direct conversion of tetrahydrodipicolinate to LL-diaminopimelate.</text>
</comment>
<sequence length="407" mass="44217">MVSRNKAFAHLSAGYLFPEIAQRRKAFEASHPGSRVISLGIGNTTEPLTPHISEAMADYAKALSTREGYSGYGDEQGMKELRKRIADVLYPNTAEESEIFISDGAKCDIGRIQLLFGPDVRVAVQDPAYPVYVDGSVIAGAAGGQKADGSGYEGITYMPCTAENGFSPDLSRVARDSVIYFCSPNNPTGAACTKEQLAKLVGFARENGCIIVYDAAYASYIRSEELPKSIYEIDGARFCAIEINSFSKPAGFTGVRLGWSVVPHTLAFGDGTPVINDWNRIMTTIFNGASNIAQRGGFAALDETGLREMRGLTDFYLENARLIKKALEGDNFRALGVRIFGADNAPYLWVQFPGKKSWDVFDDILNRCRIVTTPGAGFGPAGESFIRFSAFGSRENVLEACSRLQAF</sequence>
<name>S3JYL9_TREMA</name>
<comment type="cofactor">
    <cofactor evidence="1 9">
        <name>pyridoxal 5'-phosphate</name>
        <dbReference type="ChEBI" id="CHEBI:597326"/>
    </cofactor>
</comment>
<dbReference type="OrthoDB" id="9813612at2"/>
<evidence type="ECO:0000256" key="7">
    <source>
        <dbReference type="ARBA" id="ARBA00022898"/>
    </source>
</evidence>
<evidence type="ECO:0000256" key="9">
    <source>
        <dbReference type="HAMAP-Rule" id="MF_01642"/>
    </source>
</evidence>
<evidence type="ECO:0000256" key="5">
    <source>
        <dbReference type="ARBA" id="ARBA00022576"/>
    </source>
</evidence>
<feature type="binding site" evidence="9">
    <location>
        <position position="287"/>
    </location>
    <ligand>
        <name>pyridoxal 5'-phosphate</name>
        <dbReference type="ChEBI" id="CHEBI:597326"/>
    </ligand>
</feature>
<feature type="binding site" evidence="9">
    <location>
        <position position="106"/>
    </location>
    <ligand>
        <name>substrate</name>
    </ligand>
</feature>
<feature type="binding site" evidence="9">
    <location>
        <begin position="245"/>
        <end position="247"/>
    </location>
    <ligand>
        <name>pyridoxal 5'-phosphate</name>
        <dbReference type="ChEBI" id="CHEBI:597326"/>
    </ligand>
</feature>
<comment type="subunit">
    <text evidence="9">Homodimer.</text>
</comment>
<feature type="binding site" evidence="9">
    <location>
        <position position="217"/>
    </location>
    <ligand>
        <name>pyridoxal 5'-phosphate</name>
        <dbReference type="ChEBI" id="CHEBI:597326"/>
    </ligand>
</feature>
<dbReference type="NCBIfam" id="TIGR03542">
    <property type="entry name" value="DAPAT_plant"/>
    <property type="match status" value="1"/>
</dbReference>
<evidence type="ECO:0000256" key="2">
    <source>
        <dbReference type="ARBA" id="ARBA00004982"/>
    </source>
</evidence>
<dbReference type="FunFam" id="3.40.640.10:FF:000099">
    <property type="entry name" value="LL-diaminopimelate aminotransferase, chloroplastic"/>
    <property type="match status" value="1"/>
</dbReference>
<dbReference type="HOGENOM" id="CLU_051433_0_0_12"/>
<evidence type="ECO:0000256" key="8">
    <source>
        <dbReference type="ARBA" id="ARBA00051934"/>
    </source>
</evidence>
<keyword evidence="5 9" id="KW-0032">Aminotransferase</keyword>
<dbReference type="InterPro" id="IPR004839">
    <property type="entry name" value="Aminotransferase_I/II_large"/>
</dbReference>
<feature type="binding site" evidence="9">
    <location>
        <position position="15"/>
    </location>
    <ligand>
        <name>substrate</name>
    </ligand>
</feature>
<dbReference type="GO" id="GO:0030170">
    <property type="term" value="F:pyridoxal phosphate binding"/>
    <property type="evidence" value="ECO:0007669"/>
    <property type="project" value="UniProtKB-UniRule"/>
</dbReference>
<dbReference type="AlphaFoldDB" id="S3JYL9"/>
<dbReference type="SUPFAM" id="SSF53383">
    <property type="entry name" value="PLP-dependent transferases"/>
    <property type="match status" value="1"/>
</dbReference>
<comment type="pathway">
    <text evidence="2 9">Amino-acid biosynthesis; L-lysine biosynthesis via DAP pathway; LL-2,6-diaminopimelate from (S)-tetrahydrodipicolinate (aminotransferase route): step 1/1.</text>
</comment>
<evidence type="ECO:0000256" key="3">
    <source>
        <dbReference type="ARBA" id="ARBA00013138"/>
    </source>
</evidence>
<organism evidence="11 12">
    <name type="scientific">Treponema maltophilum ATCC 51939</name>
    <dbReference type="NCBI Taxonomy" id="1125699"/>
    <lineage>
        <taxon>Bacteria</taxon>
        <taxon>Pseudomonadati</taxon>
        <taxon>Spirochaetota</taxon>
        <taxon>Spirochaetia</taxon>
        <taxon>Spirochaetales</taxon>
        <taxon>Treponemataceae</taxon>
        <taxon>Treponema</taxon>
    </lineage>
</organism>
<feature type="binding site" evidence="9">
    <location>
        <position position="256"/>
    </location>
    <ligand>
        <name>pyridoxal 5'-phosphate</name>
        <dbReference type="ChEBI" id="CHEBI:597326"/>
    </ligand>
</feature>
<dbReference type="Pfam" id="PF00155">
    <property type="entry name" value="Aminotran_1_2"/>
    <property type="match status" value="1"/>
</dbReference>
<accession>S3JYL9</accession>
<comment type="caution">
    <text evidence="11">The sequence shown here is derived from an EMBL/GenBank/DDBJ whole genome shotgun (WGS) entry which is preliminary data.</text>
</comment>
<feature type="binding site" evidence="9">
    <location>
        <position position="287"/>
    </location>
    <ligand>
        <name>substrate</name>
    </ligand>
</feature>
<feature type="binding site" evidence="9">
    <location>
        <position position="387"/>
    </location>
    <ligand>
        <name>substrate</name>
    </ligand>
</feature>
<dbReference type="InterPro" id="IPR015422">
    <property type="entry name" value="PyrdxlP-dep_Trfase_small"/>
</dbReference>
<protein>
    <recommendedName>
        <fullName evidence="4 9">LL-diaminopimelate aminotransferase</fullName>
        <shortName evidence="9">DAP-AT</shortName>
        <shortName evidence="9">DAP-aminotransferase</shortName>
        <shortName evidence="9">LL-DAP-aminotransferase</shortName>
        <ecNumber evidence="3 9">2.6.1.83</ecNumber>
    </recommendedName>
</protein>
<dbReference type="Proteomes" id="UP000014541">
    <property type="component" value="Unassembled WGS sequence"/>
</dbReference>
<feature type="binding site" evidence="9">
    <location>
        <position position="129"/>
    </location>
    <ligand>
        <name>pyridoxal 5'-phosphate</name>
        <dbReference type="ChEBI" id="CHEBI:597326"/>
    </ligand>
</feature>
<feature type="binding site" evidence="9">
    <location>
        <position position="186"/>
    </location>
    <ligand>
        <name>substrate</name>
    </ligand>
</feature>
<keyword evidence="6 9" id="KW-0808">Transferase</keyword>
<comment type="catalytic activity">
    <reaction evidence="8 9">
        <text>(2S,6S)-2,6-diaminopimelate + 2-oxoglutarate = (S)-2,3,4,5-tetrahydrodipicolinate + L-glutamate + H2O + H(+)</text>
        <dbReference type="Rhea" id="RHEA:23988"/>
        <dbReference type="ChEBI" id="CHEBI:15377"/>
        <dbReference type="ChEBI" id="CHEBI:15378"/>
        <dbReference type="ChEBI" id="CHEBI:16810"/>
        <dbReference type="ChEBI" id="CHEBI:16845"/>
        <dbReference type="ChEBI" id="CHEBI:29985"/>
        <dbReference type="ChEBI" id="CHEBI:57609"/>
        <dbReference type="EC" id="2.6.1.83"/>
    </reaction>
</comment>
<dbReference type="InterPro" id="IPR015421">
    <property type="entry name" value="PyrdxlP-dep_Trfase_major"/>
</dbReference>
<feature type="domain" description="Aminotransferase class I/classII large" evidence="10">
    <location>
        <begin position="35"/>
        <end position="404"/>
    </location>
</feature>
<dbReference type="UniPathway" id="UPA00034">
    <property type="reaction ID" value="UER00466"/>
</dbReference>
<feature type="binding site" evidence="9">
    <location>
        <position position="186"/>
    </location>
    <ligand>
        <name>pyridoxal 5'-phosphate</name>
        <dbReference type="ChEBI" id="CHEBI:597326"/>
    </ligand>
</feature>
<feature type="modified residue" description="N6-(pyridoxal phosphate)lysine" evidence="9">
    <location>
        <position position="248"/>
    </location>
</feature>
<dbReference type="InterPro" id="IPR015424">
    <property type="entry name" value="PyrdxlP-dep_Trfase"/>
</dbReference>
<feature type="binding site" evidence="9">
    <location>
        <position position="72"/>
    </location>
    <ligand>
        <name>pyridoxal 5'-phosphate</name>
        <dbReference type="ChEBI" id="CHEBI:597326"/>
    </ligand>
</feature>
<keyword evidence="7 9" id="KW-0663">Pyridoxal phosphate</keyword>
<evidence type="ECO:0000256" key="6">
    <source>
        <dbReference type="ARBA" id="ARBA00022679"/>
    </source>
</evidence>
<dbReference type="HAMAP" id="MF_01642">
    <property type="entry name" value="DapL_aminotrans_1"/>
    <property type="match status" value="1"/>
</dbReference>
<dbReference type="STRING" id="1125699.HMPREF9194_01437"/>
<keyword evidence="12" id="KW-1185">Reference proteome</keyword>
<gene>
    <name evidence="9" type="primary">dapL</name>
    <name evidence="11" type="ORF">HMPREF9194_01437</name>
</gene>
<dbReference type="GO" id="GO:0010285">
    <property type="term" value="F:L,L-diaminopimelate aminotransferase activity"/>
    <property type="evidence" value="ECO:0007669"/>
    <property type="project" value="UniProtKB-UniRule"/>
</dbReference>
<dbReference type="CDD" id="cd00609">
    <property type="entry name" value="AAT_like"/>
    <property type="match status" value="1"/>
</dbReference>
<dbReference type="PATRIC" id="fig|1125699.3.peg.1449"/>
<proteinExistence type="inferred from homology"/>
<dbReference type="RefSeq" id="WP_016525714.1">
    <property type="nucleotide sequence ID" value="NZ_KE332518.1"/>
</dbReference>
<dbReference type="Gene3D" id="3.90.1150.10">
    <property type="entry name" value="Aspartate Aminotransferase, domain 1"/>
    <property type="match status" value="1"/>
</dbReference>
<dbReference type="Gene3D" id="3.40.640.10">
    <property type="entry name" value="Type I PLP-dependent aspartate aminotransferase-like (Major domain)"/>
    <property type="match status" value="1"/>
</dbReference>
<dbReference type="PANTHER" id="PTHR43144">
    <property type="entry name" value="AMINOTRANSFERASE"/>
    <property type="match status" value="1"/>
</dbReference>
<dbReference type="GO" id="GO:0033362">
    <property type="term" value="P:lysine biosynthetic process via diaminopimelate, diaminopimelate-aminotransferase pathway"/>
    <property type="evidence" value="ECO:0007669"/>
    <property type="project" value="UniProtKB-UniRule"/>
</dbReference>
<dbReference type="InterPro" id="IPR019942">
    <property type="entry name" value="DapL/ALD1"/>
</dbReference>
<dbReference type="EC" id="2.6.1.83" evidence="3 9"/>
<feature type="binding site" evidence="9">
    <location>
        <position position="129"/>
    </location>
    <ligand>
        <name>substrate</name>
    </ligand>
</feature>
<evidence type="ECO:0000256" key="1">
    <source>
        <dbReference type="ARBA" id="ARBA00001933"/>
    </source>
</evidence>
<evidence type="ECO:0000259" key="10">
    <source>
        <dbReference type="Pfam" id="PF00155"/>
    </source>
</evidence>
<feature type="binding site" evidence="9">
    <location>
        <begin position="105"/>
        <end position="106"/>
    </location>
    <ligand>
        <name>pyridoxal 5'-phosphate</name>
        <dbReference type="ChEBI" id="CHEBI:597326"/>
    </ligand>
</feature>
<feature type="binding site" evidence="9">
    <location>
        <position position="42"/>
    </location>
    <ligand>
        <name>substrate</name>
    </ligand>
</feature>
<dbReference type="eggNOG" id="COG0436">
    <property type="taxonomic scope" value="Bacteria"/>
</dbReference>
<reference evidence="11 12" key="1">
    <citation type="submission" date="2013-04" db="EMBL/GenBank/DDBJ databases">
        <title>The Genome Sequence of Treponema maltophilum ATCC 51939.</title>
        <authorList>
            <consortium name="The Broad Institute Genomics Platform"/>
            <person name="Earl A."/>
            <person name="Ward D."/>
            <person name="Feldgarden M."/>
            <person name="Gevers D."/>
            <person name="Leonetti C."/>
            <person name="Blanton J.M."/>
            <person name="Dewhirst F.E."/>
            <person name="Izard J."/>
            <person name="Walker B."/>
            <person name="Young S."/>
            <person name="Zeng Q."/>
            <person name="Gargeya S."/>
            <person name="Fitzgerald M."/>
            <person name="Haas B."/>
            <person name="Abouelleil A."/>
            <person name="Allen A.W."/>
            <person name="Alvarado L."/>
            <person name="Arachchi H.M."/>
            <person name="Berlin A.M."/>
            <person name="Chapman S.B."/>
            <person name="Gainer-Dewar J."/>
            <person name="Goldberg J."/>
            <person name="Griggs A."/>
            <person name="Gujja S."/>
            <person name="Hansen M."/>
            <person name="Howarth C."/>
            <person name="Imamovic A."/>
            <person name="Ireland A."/>
            <person name="Larimer J."/>
            <person name="McCowan C."/>
            <person name="Murphy C."/>
            <person name="Pearson M."/>
            <person name="Poon T.W."/>
            <person name="Priest M."/>
            <person name="Roberts A."/>
            <person name="Saif S."/>
            <person name="Shea T."/>
            <person name="Sisk P."/>
            <person name="Sykes S."/>
            <person name="Wortman J."/>
            <person name="Nusbaum C."/>
            <person name="Birren B."/>
        </authorList>
    </citation>
    <scope>NUCLEOTIDE SEQUENCE [LARGE SCALE GENOMIC DNA]</scope>
    <source>
        <strain evidence="11 12">ATCC 51939</strain>
    </source>
</reference>
<evidence type="ECO:0000313" key="11">
    <source>
        <dbReference type="EMBL" id="EPF31103.1"/>
    </source>
</evidence>
<comment type="similarity">
    <text evidence="9">Belongs to the class-I pyridoxal-phosphate-dependent aminotransferase family. LL-diaminopimelate aminotransferase subfamily.</text>
</comment>